<proteinExistence type="predicted"/>
<organism evidence="1 2">
    <name type="scientific">Chytriomyces confervae</name>
    <dbReference type="NCBI Taxonomy" id="246404"/>
    <lineage>
        <taxon>Eukaryota</taxon>
        <taxon>Fungi</taxon>
        <taxon>Fungi incertae sedis</taxon>
        <taxon>Chytridiomycota</taxon>
        <taxon>Chytridiomycota incertae sedis</taxon>
        <taxon>Chytridiomycetes</taxon>
        <taxon>Chytridiales</taxon>
        <taxon>Chytriomycetaceae</taxon>
        <taxon>Chytriomyces</taxon>
    </lineage>
</organism>
<evidence type="ECO:0000313" key="1">
    <source>
        <dbReference type="EMBL" id="TPX78471.1"/>
    </source>
</evidence>
<name>A0A507FPX1_9FUNG</name>
<dbReference type="OrthoDB" id="2133936at2759"/>
<sequence>MASNPFGATCAGPQSNLITFNQCTSNALYSSDGIKHTGVEDLCQDKLSISQAAYYDCLCTGSKAILVCFANTCSDSPASSAIQNSQVSYCQSAAANPLPTLRAPVTTSSMAAGPVLSLPGTSSGAQSGMTVATVSGGSASAGASGVPSNGSNGAAANSKSSSSTVSRALALGMALVSFAVLA</sequence>
<dbReference type="AlphaFoldDB" id="A0A507FPX1"/>
<protein>
    <submittedName>
        <fullName evidence="1">Uncharacterized protein</fullName>
    </submittedName>
</protein>
<gene>
    <name evidence="1" type="ORF">CcCBS67573_g00202</name>
</gene>
<reference evidence="1 2" key="1">
    <citation type="journal article" date="2019" name="Sci. Rep.">
        <title>Comparative genomics of chytrid fungi reveal insights into the obligate biotrophic and pathogenic lifestyle of Synchytrium endobioticum.</title>
        <authorList>
            <person name="van de Vossenberg B.T.L.H."/>
            <person name="Warris S."/>
            <person name="Nguyen H.D.T."/>
            <person name="van Gent-Pelzer M.P.E."/>
            <person name="Joly D.L."/>
            <person name="van de Geest H.C."/>
            <person name="Bonants P.J.M."/>
            <person name="Smith D.S."/>
            <person name="Levesque C.A."/>
            <person name="van der Lee T.A.J."/>
        </authorList>
    </citation>
    <scope>NUCLEOTIDE SEQUENCE [LARGE SCALE GENOMIC DNA]</scope>
    <source>
        <strain evidence="1 2">CBS 675.73</strain>
    </source>
</reference>
<dbReference type="EMBL" id="QEAP01000003">
    <property type="protein sequence ID" value="TPX78471.1"/>
    <property type="molecule type" value="Genomic_DNA"/>
</dbReference>
<keyword evidence="2" id="KW-1185">Reference proteome</keyword>
<dbReference type="Proteomes" id="UP000320333">
    <property type="component" value="Unassembled WGS sequence"/>
</dbReference>
<comment type="caution">
    <text evidence="1">The sequence shown here is derived from an EMBL/GenBank/DDBJ whole genome shotgun (WGS) entry which is preliminary data.</text>
</comment>
<accession>A0A507FPX1</accession>
<evidence type="ECO:0000313" key="2">
    <source>
        <dbReference type="Proteomes" id="UP000320333"/>
    </source>
</evidence>